<gene>
    <name evidence="2" type="ORF">EVAR_14976_1</name>
</gene>
<feature type="region of interest" description="Disordered" evidence="1">
    <location>
        <begin position="1"/>
        <end position="33"/>
    </location>
</feature>
<keyword evidence="3" id="KW-1185">Reference proteome</keyword>
<protein>
    <submittedName>
        <fullName evidence="2">Uncharacterized protein</fullName>
    </submittedName>
</protein>
<evidence type="ECO:0000256" key="1">
    <source>
        <dbReference type="SAM" id="MobiDB-lite"/>
    </source>
</evidence>
<accession>A0A4C1X5E8</accession>
<dbReference type="Proteomes" id="UP000299102">
    <property type="component" value="Unassembled WGS sequence"/>
</dbReference>
<dbReference type="EMBL" id="BGZK01000750">
    <property type="protein sequence ID" value="GBP58976.1"/>
    <property type="molecule type" value="Genomic_DNA"/>
</dbReference>
<reference evidence="2 3" key="1">
    <citation type="journal article" date="2019" name="Commun. Biol.">
        <title>The bagworm genome reveals a unique fibroin gene that provides high tensile strength.</title>
        <authorList>
            <person name="Kono N."/>
            <person name="Nakamura H."/>
            <person name="Ohtoshi R."/>
            <person name="Tomita M."/>
            <person name="Numata K."/>
            <person name="Arakawa K."/>
        </authorList>
    </citation>
    <scope>NUCLEOTIDE SEQUENCE [LARGE SCALE GENOMIC DNA]</scope>
</reference>
<proteinExistence type="predicted"/>
<name>A0A4C1X5E8_EUMVA</name>
<organism evidence="2 3">
    <name type="scientific">Eumeta variegata</name>
    <name type="common">Bagworm moth</name>
    <name type="synonym">Eumeta japonica</name>
    <dbReference type="NCBI Taxonomy" id="151549"/>
    <lineage>
        <taxon>Eukaryota</taxon>
        <taxon>Metazoa</taxon>
        <taxon>Ecdysozoa</taxon>
        <taxon>Arthropoda</taxon>
        <taxon>Hexapoda</taxon>
        <taxon>Insecta</taxon>
        <taxon>Pterygota</taxon>
        <taxon>Neoptera</taxon>
        <taxon>Endopterygota</taxon>
        <taxon>Lepidoptera</taxon>
        <taxon>Glossata</taxon>
        <taxon>Ditrysia</taxon>
        <taxon>Tineoidea</taxon>
        <taxon>Psychidae</taxon>
        <taxon>Oiketicinae</taxon>
        <taxon>Eumeta</taxon>
    </lineage>
</organism>
<dbReference type="AlphaFoldDB" id="A0A4C1X5E8"/>
<evidence type="ECO:0000313" key="2">
    <source>
        <dbReference type="EMBL" id="GBP58976.1"/>
    </source>
</evidence>
<evidence type="ECO:0000313" key="3">
    <source>
        <dbReference type="Proteomes" id="UP000299102"/>
    </source>
</evidence>
<feature type="compositionally biased region" description="Low complexity" evidence="1">
    <location>
        <begin position="17"/>
        <end position="28"/>
    </location>
</feature>
<sequence length="104" mass="10788">MKRGDWAKRTNGTRGWPAARAPAPVAPAQHTGSPGPLCCTFRCRSAGRACDERCKTSAMMLGGGMDGKDYGALHAAAAGAASYAIDAAAGAYRLVHKLHDCNAR</sequence>
<comment type="caution">
    <text evidence="2">The sequence shown here is derived from an EMBL/GenBank/DDBJ whole genome shotgun (WGS) entry which is preliminary data.</text>
</comment>